<organism evidence="1 2">
    <name type="scientific">Uncinocarpus reesii (strain UAMH 1704)</name>
    <dbReference type="NCBI Taxonomy" id="336963"/>
    <lineage>
        <taxon>Eukaryota</taxon>
        <taxon>Fungi</taxon>
        <taxon>Dikarya</taxon>
        <taxon>Ascomycota</taxon>
        <taxon>Pezizomycotina</taxon>
        <taxon>Eurotiomycetes</taxon>
        <taxon>Eurotiomycetidae</taxon>
        <taxon>Onygenales</taxon>
        <taxon>Onygenaceae</taxon>
        <taxon>Uncinocarpus</taxon>
    </lineage>
</organism>
<protein>
    <submittedName>
        <fullName evidence="1">Uncharacterized protein</fullName>
    </submittedName>
</protein>
<accession>C4JWG6</accession>
<proteinExistence type="predicted"/>
<dbReference type="InParanoid" id="C4JWG6"/>
<dbReference type="STRING" id="336963.C4JWG6"/>
<evidence type="ECO:0000313" key="2">
    <source>
        <dbReference type="Proteomes" id="UP000002058"/>
    </source>
</evidence>
<dbReference type="HOGENOM" id="CLU_1256874_0_0_1"/>
<sequence>MVIYVDYARDAYASFPPQSSKDAQRLLSVEAVALNSSAGTSIPVALSADHVDESGTEGVDAEAGDSSSAGGLDPVSSKFALALSCYPSYLGGGLGAGIGDTCQGVQCGREDKCLAAEEIEVEVDCEVDDWVAEHADHSLPHHGDGHHADGEGPGYLRQEIMGVGGVVKHKVKKRVKIGASVEEREDERESSVYLQKEASGEARSWCGWCFRVVPSKSELN</sequence>
<dbReference type="AlphaFoldDB" id="C4JWG6"/>
<dbReference type="OrthoDB" id="5288318at2759"/>
<dbReference type="Proteomes" id="UP000002058">
    <property type="component" value="Unassembled WGS sequence"/>
</dbReference>
<dbReference type="RefSeq" id="XP_002583941.1">
    <property type="nucleotide sequence ID" value="XM_002583895.1"/>
</dbReference>
<dbReference type="EMBL" id="CH476618">
    <property type="protein sequence ID" value="EEP82043.1"/>
    <property type="molecule type" value="Genomic_DNA"/>
</dbReference>
<dbReference type="VEuPathDB" id="FungiDB:UREG_06908"/>
<dbReference type="eggNOG" id="ENOG502SI13">
    <property type="taxonomic scope" value="Eukaryota"/>
</dbReference>
<keyword evidence="2" id="KW-1185">Reference proteome</keyword>
<name>C4JWG6_UNCRE</name>
<dbReference type="KEGG" id="ure:UREG_06908"/>
<dbReference type="GeneID" id="8442447"/>
<gene>
    <name evidence="1" type="ORF">UREG_06908</name>
</gene>
<reference evidence="2" key="1">
    <citation type="journal article" date="2009" name="Genome Res.">
        <title>Comparative genomic analyses of the human fungal pathogens Coccidioides and their relatives.</title>
        <authorList>
            <person name="Sharpton T.J."/>
            <person name="Stajich J.E."/>
            <person name="Rounsley S.D."/>
            <person name="Gardner M.J."/>
            <person name="Wortman J.R."/>
            <person name="Jordar V.S."/>
            <person name="Maiti R."/>
            <person name="Kodira C.D."/>
            <person name="Neafsey D.E."/>
            <person name="Zeng Q."/>
            <person name="Hung C.-Y."/>
            <person name="McMahan C."/>
            <person name="Muszewska A."/>
            <person name="Grynberg M."/>
            <person name="Mandel M.A."/>
            <person name="Kellner E.M."/>
            <person name="Barker B.M."/>
            <person name="Galgiani J.N."/>
            <person name="Orbach M.J."/>
            <person name="Kirkland T.N."/>
            <person name="Cole G.T."/>
            <person name="Henn M.R."/>
            <person name="Birren B.W."/>
            <person name="Taylor J.W."/>
        </authorList>
    </citation>
    <scope>NUCLEOTIDE SEQUENCE [LARGE SCALE GENOMIC DNA]</scope>
    <source>
        <strain evidence="2">UAMH 1704</strain>
    </source>
</reference>
<evidence type="ECO:0000313" key="1">
    <source>
        <dbReference type="EMBL" id="EEP82043.1"/>
    </source>
</evidence>